<organism evidence="2 3">
    <name type="scientific">Ruminiclostridium papyrosolvens C7</name>
    <dbReference type="NCBI Taxonomy" id="1330534"/>
    <lineage>
        <taxon>Bacteria</taxon>
        <taxon>Bacillati</taxon>
        <taxon>Bacillota</taxon>
        <taxon>Clostridia</taxon>
        <taxon>Eubacteriales</taxon>
        <taxon>Oscillospiraceae</taxon>
        <taxon>Ruminiclostridium</taxon>
    </lineage>
</organism>
<accession>U4R536</accession>
<feature type="region of interest" description="Disordered" evidence="1">
    <location>
        <begin position="1"/>
        <end position="70"/>
    </location>
</feature>
<proteinExistence type="predicted"/>
<sequence>MSDDMGDKIKQIAEMLGQDSNSGIPDNVKGLLNMFMSSNNSKDETSSDDNSSEKENSSEDSSRADTDDLADMARKMKKAMNMLNTNNDPRVNLLNAIKPYLNDNRQKKLQKCMKIIKIGSLTKMLDESEGRSV</sequence>
<comment type="caution">
    <text evidence="2">The sequence shown here is derived from an EMBL/GenBank/DDBJ whole genome shotgun (WGS) entry which is preliminary data.</text>
</comment>
<reference evidence="2 3" key="1">
    <citation type="journal article" date="2013" name="Genome Announc.">
        <title>Draft Genome Sequence of the Cellulolytic Bacterium Clostridium papyrosolvens C7 (ATCC 700395).</title>
        <authorList>
            <person name="Zepeda V."/>
            <person name="Dassa B."/>
            <person name="Borovok I."/>
            <person name="Lamed R."/>
            <person name="Bayer E.A."/>
            <person name="Cate J.H."/>
        </authorList>
    </citation>
    <scope>NUCLEOTIDE SEQUENCE [LARGE SCALE GENOMIC DNA]</scope>
    <source>
        <strain evidence="2 3">C7</strain>
    </source>
</reference>
<dbReference type="OrthoDB" id="1739855at2"/>
<dbReference type="AlphaFoldDB" id="U4R536"/>
<evidence type="ECO:0000313" key="2">
    <source>
        <dbReference type="EMBL" id="EPR13674.1"/>
    </source>
</evidence>
<dbReference type="Proteomes" id="UP000016860">
    <property type="component" value="Unassembled WGS sequence"/>
</dbReference>
<dbReference type="PATRIC" id="fig|1330534.3.peg.556"/>
<gene>
    <name evidence="2" type="ORF">L323_02790</name>
</gene>
<evidence type="ECO:0000313" key="3">
    <source>
        <dbReference type="Proteomes" id="UP000016860"/>
    </source>
</evidence>
<protein>
    <submittedName>
        <fullName evidence="2">Uncharacterized protein</fullName>
    </submittedName>
</protein>
<feature type="compositionally biased region" description="Basic and acidic residues" evidence="1">
    <location>
        <begin position="1"/>
        <end position="11"/>
    </location>
</feature>
<feature type="compositionally biased region" description="Basic and acidic residues" evidence="1">
    <location>
        <begin position="41"/>
        <end position="70"/>
    </location>
</feature>
<dbReference type="RefSeq" id="WP_020814190.1">
    <property type="nucleotide sequence ID" value="NZ_ATAY01000015.1"/>
</dbReference>
<evidence type="ECO:0000256" key="1">
    <source>
        <dbReference type="SAM" id="MobiDB-lite"/>
    </source>
</evidence>
<dbReference type="EMBL" id="ATAY01000015">
    <property type="protein sequence ID" value="EPR13674.1"/>
    <property type="molecule type" value="Genomic_DNA"/>
</dbReference>
<name>U4R536_9FIRM</name>
<dbReference type="STRING" id="1330534.L323_02790"/>